<evidence type="ECO:0000313" key="7">
    <source>
        <dbReference type="Proteomes" id="UP001370490"/>
    </source>
</evidence>
<reference evidence="6 7" key="1">
    <citation type="submission" date="2023-12" db="EMBL/GenBank/DDBJ databases">
        <title>A high-quality genome assembly for Dillenia turbinata (Dilleniales).</title>
        <authorList>
            <person name="Chanderbali A."/>
        </authorList>
    </citation>
    <scope>NUCLEOTIDE SEQUENCE [LARGE SCALE GENOMIC DNA]</scope>
    <source>
        <strain evidence="6">LSX21</strain>
        <tissue evidence="6">Leaf</tissue>
    </source>
</reference>
<name>A0AAN8ZJ49_9MAGN</name>
<dbReference type="GO" id="GO:0016020">
    <property type="term" value="C:membrane"/>
    <property type="evidence" value="ECO:0007669"/>
    <property type="project" value="UniProtKB-SubCell"/>
</dbReference>
<dbReference type="AlphaFoldDB" id="A0AAN8ZJ49"/>
<keyword evidence="5" id="KW-0472">Membrane</keyword>
<accession>A0AAN8ZJ49</accession>
<comment type="subcellular location">
    <subcellularLocation>
        <location evidence="1">Membrane</location>
        <topology evidence="1">Multi-pass membrane protein</topology>
    </subcellularLocation>
</comment>
<comment type="caution">
    <text evidence="6">The sequence shown here is derived from an EMBL/GenBank/DDBJ whole genome shotgun (WGS) entry which is preliminary data.</text>
</comment>
<organism evidence="6 7">
    <name type="scientific">Dillenia turbinata</name>
    <dbReference type="NCBI Taxonomy" id="194707"/>
    <lineage>
        <taxon>Eukaryota</taxon>
        <taxon>Viridiplantae</taxon>
        <taxon>Streptophyta</taxon>
        <taxon>Embryophyta</taxon>
        <taxon>Tracheophyta</taxon>
        <taxon>Spermatophyta</taxon>
        <taxon>Magnoliopsida</taxon>
        <taxon>eudicotyledons</taxon>
        <taxon>Gunneridae</taxon>
        <taxon>Pentapetalae</taxon>
        <taxon>Dilleniales</taxon>
        <taxon>Dilleniaceae</taxon>
        <taxon>Dillenia</taxon>
    </lineage>
</organism>
<protein>
    <submittedName>
        <fullName evidence="6">Uncharacterized protein</fullName>
    </submittedName>
</protein>
<dbReference type="PANTHER" id="PTHR42893">
    <property type="entry name" value="PROTEIN DETOXIFICATION 44, CHLOROPLASTIC-RELATED"/>
    <property type="match status" value="1"/>
</dbReference>
<keyword evidence="4" id="KW-1133">Transmembrane helix</keyword>
<gene>
    <name evidence="6" type="ORF">RJ641_028576</name>
</gene>
<comment type="similarity">
    <text evidence="2">Belongs to the multi antimicrobial extrusion (MATE) (TC 2.A.66.1) family.</text>
</comment>
<evidence type="ECO:0000256" key="5">
    <source>
        <dbReference type="ARBA" id="ARBA00023136"/>
    </source>
</evidence>
<proteinExistence type="inferred from homology"/>
<keyword evidence="7" id="KW-1185">Reference proteome</keyword>
<evidence type="ECO:0000313" key="6">
    <source>
        <dbReference type="EMBL" id="KAK6943199.1"/>
    </source>
</evidence>
<keyword evidence="3" id="KW-0812">Transmembrane</keyword>
<feature type="non-terminal residue" evidence="6">
    <location>
        <position position="1"/>
    </location>
</feature>
<evidence type="ECO:0000256" key="2">
    <source>
        <dbReference type="ARBA" id="ARBA00010199"/>
    </source>
</evidence>
<sequence length="201" mass="22458">NPNFSIRLRAVPESVPPKRLKISSVSNWPYISSFLNPLFLFFRRLRDEFVIDLGREILTIAFPAYGFGSVELAAVGVSISGFNLVSKLFNAPLLNITTSFFTEEQAVLHQDNEDSIRINQLSTSFALAAGIGIAEAVLLSAGSGFLMNIKGIPLVRRTVQIMSLDRIVSFYDLVCGGWNLEVEHEEWAMEIYLVWKEQGNV</sequence>
<evidence type="ECO:0000256" key="1">
    <source>
        <dbReference type="ARBA" id="ARBA00004141"/>
    </source>
</evidence>
<dbReference type="InterPro" id="IPR044644">
    <property type="entry name" value="DinF-like"/>
</dbReference>
<evidence type="ECO:0000256" key="3">
    <source>
        <dbReference type="ARBA" id="ARBA00022692"/>
    </source>
</evidence>
<evidence type="ECO:0000256" key="4">
    <source>
        <dbReference type="ARBA" id="ARBA00022989"/>
    </source>
</evidence>
<dbReference type="PANTHER" id="PTHR42893:SF46">
    <property type="entry name" value="PROTEIN DETOXIFICATION 44, CHLOROPLASTIC"/>
    <property type="match status" value="1"/>
</dbReference>
<dbReference type="EMBL" id="JBAMMX010000004">
    <property type="protein sequence ID" value="KAK6943199.1"/>
    <property type="molecule type" value="Genomic_DNA"/>
</dbReference>
<dbReference type="Proteomes" id="UP001370490">
    <property type="component" value="Unassembled WGS sequence"/>
</dbReference>